<dbReference type="InterPro" id="IPR008978">
    <property type="entry name" value="HSP20-like_chaperone"/>
</dbReference>
<evidence type="ECO:0000256" key="1">
    <source>
        <dbReference type="ARBA" id="ARBA00004123"/>
    </source>
</evidence>
<dbReference type="PANTHER" id="PTHR21664">
    <property type="entry name" value="CHRONIC MYELOGENOUS LEUKEMIA TUMOR ANTIGEN 66"/>
    <property type="match status" value="1"/>
</dbReference>
<dbReference type="GO" id="GO:0005737">
    <property type="term" value="C:cytoplasm"/>
    <property type="evidence" value="ECO:0007669"/>
    <property type="project" value="UniProtKB-SubCell"/>
</dbReference>
<feature type="compositionally biased region" description="Basic and acidic residues" evidence="6">
    <location>
        <begin position="640"/>
        <end position="659"/>
    </location>
</feature>
<proteinExistence type="predicted"/>
<evidence type="ECO:0000256" key="5">
    <source>
        <dbReference type="ARBA" id="ARBA00023242"/>
    </source>
</evidence>
<dbReference type="Proteomes" id="UP001150925">
    <property type="component" value="Unassembled WGS sequence"/>
</dbReference>
<keyword evidence="4" id="KW-0963">Cytoplasm</keyword>
<feature type="region of interest" description="Disordered" evidence="6">
    <location>
        <begin position="640"/>
        <end position="671"/>
    </location>
</feature>
<feature type="domain" description="CS" evidence="7">
    <location>
        <begin position="371"/>
        <end position="469"/>
    </location>
</feature>
<dbReference type="Pfam" id="PF04969">
    <property type="entry name" value="CS"/>
    <property type="match status" value="1"/>
</dbReference>
<evidence type="ECO:0000259" key="7">
    <source>
        <dbReference type="PROSITE" id="PS51203"/>
    </source>
</evidence>
<evidence type="ECO:0000256" key="6">
    <source>
        <dbReference type="SAM" id="MobiDB-lite"/>
    </source>
</evidence>
<dbReference type="InterPro" id="IPR007052">
    <property type="entry name" value="CS_dom"/>
</dbReference>
<dbReference type="EMBL" id="JANBPY010000391">
    <property type="protein sequence ID" value="KAJ1967119.1"/>
    <property type="molecule type" value="Genomic_DNA"/>
</dbReference>
<comment type="subcellular location">
    <subcellularLocation>
        <location evidence="2">Cytoplasm</location>
    </subcellularLocation>
    <subcellularLocation>
        <location evidence="1">Nucleus</location>
    </subcellularLocation>
</comment>
<dbReference type="SUPFAM" id="SSF49764">
    <property type="entry name" value="HSP20-like chaperones"/>
    <property type="match status" value="1"/>
</dbReference>
<evidence type="ECO:0000256" key="3">
    <source>
        <dbReference type="ARBA" id="ARBA00018915"/>
    </source>
</evidence>
<name>A0A9W8AR75_9FUNG</name>
<dbReference type="AlphaFoldDB" id="A0A9W8AR75"/>
<dbReference type="OrthoDB" id="428655at2759"/>
<protein>
    <recommendedName>
        <fullName evidence="3">NudC domain-containing protein 1</fullName>
    </recommendedName>
</protein>
<dbReference type="GO" id="GO:0005634">
    <property type="term" value="C:nucleus"/>
    <property type="evidence" value="ECO:0007669"/>
    <property type="project" value="UniProtKB-SubCell"/>
</dbReference>
<dbReference type="Gene3D" id="2.60.40.790">
    <property type="match status" value="1"/>
</dbReference>
<dbReference type="CDD" id="cd06467">
    <property type="entry name" value="p23_NUDC_like"/>
    <property type="match status" value="1"/>
</dbReference>
<dbReference type="InterPro" id="IPR037895">
    <property type="entry name" value="NUDCD1"/>
</dbReference>
<evidence type="ECO:0000313" key="8">
    <source>
        <dbReference type="EMBL" id="KAJ1967119.1"/>
    </source>
</evidence>
<evidence type="ECO:0000256" key="4">
    <source>
        <dbReference type="ARBA" id="ARBA00022490"/>
    </source>
</evidence>
<keyword evidence="9" id="KW-1185">Reference proteome</keyword>
<comment type="caution">
    <text evidence="8">The sequence shown here is derived from an EMBL/GenBank/DDBJ whole genome shotgun (WGS) entry which is preliminary data.</text>
</comment>
<evidence type="ECO:0000256" key="2">
    <source>
        <dbReference type="ARBA" id="ARBA00004496"/>
    </source>
</evidence>
<accession>A0A9W8AR75</accession>
<gene>
    <name evidence="8" type="ORF">IWQ62_002053</name>
</gene>
<evidence type="ECO:0000313" key="9">
    <source>
        <dbReference type="Proteomes" id="UP001150925"/>
    </source>
</evidence>
<dbReference type="PANTHER" id="PTHR21664:SF1">
    <property type="entry name" value="NUDC DOMAIN-CONTAINING PROTEIN 1"/>
    <property type="match status" value="1"/>
</dbReference>
<sequence>MDAQFSPCDPLLNRAFEGYVLQPWSTLAGESGVTPLPANCRTGFPGGNALETTVPSLTEMRARIQQNLLIPLPGAENESATPEVQAKAENHQWFAYLDNSGRVIGVCVDKSTTLITTRVLYQPDISHCNHSSPIIDGNLVYAGHRHFVYFYLDRYLDVLSLTVPTLSPDPCYPNLQLQARYMYQFPSGLTTTVTRLLSAAAIVSEREPRVVGVRCLITSRVVNSTPPPTDQSVKFVHPKPPTFGPVPPPSLREEASMETTNTYHKGRSMDRSNDPRWKRPEFYVALVDLPLLPHPKDLSVKETCFTWHVNKVQSFPIYSQFSPGGNDYLLGLSSTNHEPIYQADILDAQIVPNVALPAHQGPFAPTVTPAQPKVPYIWMQTDVDVTVCYELPAHVTSAQLQCKFTRRSVTLDFTSLDPLANPAKFPRLMQRAFYDWIVPNESFWTLERGRILTLYLQKSNEQTRWPYVFQDQEANPDEEVLETLDPNEFVRIQDRLEKYTVDGPCPSTTESQGNAPDLFDPNQSTFRAVGRSLHPRGSFSAGTTSSPYVNDESVLETYDGAMDVDNIERVTLIGWDIAGQVNRIVYPGDHLWLGEAFTRYDWVGSGVRSPSVCLQHDVDGLVYAVDWLLDSTANKVRYRSDANDAGKDEQLKSDTKEDPSSLVPSTHSTMEGVELDMSGTDTEAKDPNTLAEIPTWPKLLLSQGVVPRSYRLLTKHWATFSAFGYVQSSKRDKRFIRFDSYSSPSLPPRFVVVAESRRYLYVYYQPHSPTALKAKHSVIDIQPLLLQQPSKIAGSGEQSEFLHTPTGPKASGLEDQPALDILGLEQLDAETLVVLSPAHVCVIKV</sequence>
<reference evidence="8" key="1">
    <citation type="submission" date="2022-07" db="EMBL/GenBank/DDBJ databases">
        <title>Phylogenomic reconstructions and comparative analyses of Kickxellomycotina fungi.</title>
        <authorList>
            <person name="Reynolds N.K."/>
            <person name="Stajich J.E."/>
            <person name="Barry K."/>
            <person name="Grigoriev I.V."/>
            <person name="Crous P."/>
            <person name="Smith M.E."/>
        </authorList>
    </citation>
    <scope>NUCLEOTIDE SEQUENCE</scope>
    <source>
        <strain evidence="8">RSA 1196</strain>
    </source>
</reference>
<keyword evidence="5" id="KW-0539">Nucleus</keyword>
<dbReference type="PROSITE" id="PS51203">
    <property type="entry name" value="CS"/>
    <property type="match status" value="1"/>
</dbReference>
<organism evidence="8 9">
    <name type="scientific">Dispira parvispora</name>
    <dbReference type="NCBI Taxonomy" id="1520584"/>
    <lineage>
        <taxon>Eukaryota</taxon>
        <taxon>Fungi</taxon>
        <taxon>Fungi incertae sedis</taxon>
        <taxon>Zoopagomycota</taxon>
        <taxon>Kickxellomycotina</taxon>
        <taxon>Dimargaritomycetes</taxon>
        <taxon>Dimargaritales</taxon>
        <taxon>Dimargaritaceae</taxon>
        <taxon>Dispira</taxon>
    </lineage>
</organism>